<accession>A0A2J6RP84</accession>
<protein>
    <recommendedName>
        <fullName evidence="6">Prolyl 4-hydroxylase alpha subunit domain-containing protein</fullName>
    </recommendedName>
</protein>
<keyword evidence="2" id="KW-0479">Metal-binding</keyword>
<dbReference type="AlphaFoldDB" id="A0A2J6RP84"/>
<dbReference type="PANTHER" id="PTHR10869">
    <property type="entry name" value="PROLYL 4-HYDROXYLASE ALPHA SUBUNIT"/>
    <property type="match status" value="1"/>
</dbReference>
<sequence>MTSPSPPTLQTLPIPTLTPPRSIHLISNLLTPTECTSLISTHTNLIPSNVTPTTVRDREIFTDAALASLLWSRISTFFQEEMGKVVDEDGEGWTVRGLNETFRLCRYTQGGKFSAHTDGRRLESVNDQAFMTINIYLASLPLSHGGATRFLAPSHEVIASIQPVLGQALLFRDDLWHDGEELSGGVKYLLRTDVMYSRDEEFDFERLGEFEGVYGALGDERKGRKALAIAEGLEDAGRGEEAVVWYKKAFRLWPALGR</sequence>
<dbReference type="InterPro" id="IPR044862">
    <property type="entry name" value="Pro_4_hyd_alph_FE2OG_OXY"/>
</dbReference>
<dbReference type="Proteomes" id="UP000235786">
    <property type="component" value="Unassembled WGS sequence"/>
</dbReference>
<evidence type="ECO:0000256" key="4">
    <source>
        <dbReference type="ARBA" id="ARBA00023002"/>
    </source>
</evidence>
<gene>
    <name evidence="7" type="ORF">L207DRAFT_511830</name>
</gene>
<dbReference type="GO" id="GO:0005506">
    <property type="term" value="F:iron ion binding"/>
    <property type="evidence" value="ECO:0007669"/>
    <property type="project" value="InterPro"/>
</dbReference>
<evidence type="ECO:0000256" key="2">
    <source>
        <dbReference type="ARBA" id="ARBA00022723"/>
    </source>
</evidence>
<keyword evidence="5" id="KW-0408">Iron</keyword>
<dbReference type="SMART" id="SM00702">
    <property type="entry name" value="P4Hc"/>
    <property type="match status" value="1"/>
</dbReference>
<evidence type="ECO:0000256" key="1">
    <source>
        <dbReference type="ARBA" id="ARBA00001961"/>
    </source>
</evidence>
<evidence type="ECO:0000259" key="6">
    <source>
        <dbReference type="SMART" id="SM00702"/>
    </source>
</evidence>
<dbReference type="OrthoDB" id="69177at2759"/>
<evidence type="ECO:0000256" key="3">
    <source>
        <dbReference type="ARBA" id="ARBA00022964"/>
    </source>
</evidence>
<dbReference type="PANTHER" id="PTHR10869:SF236">
    <property type="entry name" value="PROLYL 4-HYDROXYLASE ALPHA SUBUNIT DOMAIN-CONTAINING PROTEIN"/>
    <property type="match status" value="1"/>
</dbReference>
<evidence type="ECO:0000313" key="8">
    <source>
        <dbReference type="Proteomes" id="UP000235786"/>
    </source>
</evidence>
<feature type="non-terminal residue" evidence="7">
    <location>
        <position position="258"/>
    </location>
</feature>
<dbReference type="EMBL" id="KZ613945">
    <property type="protein sequence ID" value="PMD40324.1"/>
    <property type="molecule type" value="Genomic_DNA"/>
</dbReference>
<dbReference type="STRING" id="1149755.A0A2J6RP84"/>
<feature type="domain" description="Prolyl 4-hydroxylase alpha subunit" evidence="6">
    <location>
        <begin position="21"/>
        <end position="195"/>
    </location>
</feature>
<keyword evidence="8" id="KW-1185">Reference proteome</keyword>
<keyword evidence="4" id="KW-0560">Oxidoreductase</keyword>
<dbReference type="Gene3D" id="2.60.120.620">
    <property type="entry name" value="q2cbj1_9rhob like domain"/>
    <property type="match status" value="1"/>
</dbReference>
<reference evidence="7 8" key="1">
    <citation type="submission" date="2016-04" db="EMBL/GenBank/DDBJ databases">
        <title>A degradative enzymes factory behind the ericoid mycorrhizal symbiosis.</title>
        <authorList>
            <consortium name="DOE Joint Genome Institute"/>
            <person name="Martino E."/>
            <person name="Morin E."/>
            <person name="Grelet G."/>
            <person name="Kuo A."/>
            <person name="Kohler A."/>
            <person name="Daghino S."/>
            <person name="Barry K."/>
            <person name="Choi C."/>
            <person name="Cichocki N."/>
            <person name="Clum A."/>
            <person name="Copeland A."/>
            <person name="Hainaut M."/>
            <person name="Haridas S."/>
            <person name="Labutti K."/>
            <person name="Lindquist E."/>
            <person name="Lipzen A."/>
            <person name="Khouja H.-R."/>
            <person name="Murat C."/>
            <person name="Ohm R."/>
            <person name="Olson A."/>
            <person name="Spatafora J."/>
            <person name="Veneault-Fourrey C."/>
            <person name="Henrissat B."/>
            <person name="Grigoriev I."/>
            <person name="Martin F."/>
            <person name="Perotto S."/>
        </authorList>
    </citation>
    <scope>NUCLEOTIDE SEQUENCE [LARGE SCALE GENOMIC DNA]</scope>
    <source>
        <strain evidence="7 8">F</strain>
    </source>
</reference>
<proteinExistence type="predicted"/>
<evidence type="ECO:0000256" key="5">
    <source>
        <dbReference type="ARBA" id="ARBA00023004"/>
    </source>
</evidence>
<keyword evidence="3" id="KW-0223">Dioxygenase</keyword>
<dbReference type="Pfam" id="PF13640">
    <property type="entry name" value="2OG-FeII_Oxy_3"/>
    <property type="match status" value="1"/>
</dbReference>
<dbReference type="InterPro" id="IPR006620">
    <property type="entry name" value="Pro_4_hyd_alph"/>
</dbReference>
<organism evidence="7 8">
    <name type="scientific">Hyaloscypha variabilis (strain UAMH 11265 / GT02V1 / F)</name>
    <name type="common">Meliniomyces variabilis</name>
    <dbReference type="NCBI Taxonomy" id="1149755"/>
    <lineage>
        <taxon>Eukaryota</taxon>
        <taxon>Fungi</taxon>
        <taxon>Dikarya</taxon>
        <taxon>Ascomycota</taxon>
        <taxon>Pezizomycotina</taxon>
        <taxon>Leotiomycetes</taxon>
        <taxon>Helotiales</taxon>
        <taxon>Hyaloscyphaceae</taxon>
        <taxon>Hyaloscypha</taxon>
        <taxon>Hyaloscypha variabilis</taxon>
    </lineage>
</organism>
<dbReference type="InterPro" id="IPR045054">
    <property type="entry name" value="P4HA-like"/>
</dbReference>
<comment type="cofactor">
    <cofactor evidence="1">
        <name>L-ascorbate</name>
        <dbReference type="ChEBI" id="CHEBI:38290"/>
    </cofactor>
</comment>
<name>A0A2J6RP84_HYAVF</name>
<evidence type="ECO:0000313" key="7">
    <source>
        <dbReference type="EMBL" id="PMD40324.1"/>
    </source>
</evidence>
<dbReference type="GO" id="GO:0005783">
    <property type="term" value="C:endoplasmic reticulum"/>
    <property type="evidence" value="ECO:0007669"/>
    <property type="project" value="TreeGrafter"/>
</dbReference>
<dbReference type="GO" id="GO:0031418">
    <property type="term" value="F:L-ascorbic acid binding"/>
    <property type="evidence" value="ECO:0007669"/>
    <property type="project" value="InterPro"/>
</dbReference>
<dbReference type="GO" id="GO:0004656">
    <property type="term" value="F:procollagen-proline 4-dioxygenase activity"/>
    <property type="evidence" value="ECO:0007669"/>
    <property type="project" value="TreeGrafter"/>
</dbReference>